<comment type="caution">
    <text evidence="1">The sequence shown here is derived from an EMBL/GenBank/DDBJ whole genome shotgun (WGS) entry which is preliminary data.</text>
</comment>
<evidence type="ECO:0000313" key="2">
    <source>
        <dbReference type="Proteomes" id="UP000078343"/>
    </source>
</evidence>
<accession>A0A178ZQI0</accession>
<dbReference type="GeneID" id="30008274"/>
<organism evidence="1 2">
    <name type="scientific">Fonsecaea erecta</name>
    <dbReference type="NCBI Taxonomy" id="1367422"/>
    <lineage>
        <taxon>Eukaryota</taxon>
        <taxon>Fungi</taxon>
        <taxon>Dikarya</taxon>
        <taxon>Ascomycota</taxon>
        <taxon>Pezizomycotina</taxon>
        <taxon>Eurotiomycetes</taxon>
        <taxon>Chaetothyriomycetidae</taxon>
        <taxon>Chaetothyriales</taxon>
        <taxon>Herpotrichiellaceae</taxon>
        <taxon>Fonsecaea</taxon>
    </lineage>
</organism>
<gene>
    <name evidence="1" type="ORF">AYL99_04105</name>
</gene>
<name>A0A178ZQI0_9EURO</name>
<reference evidence="1 2" key="1">
    <citation type="submission" date="2016-04" db="EMBL/GenBank/DDBJ databases">
        <title>Draft genome of Fonsecaea erecta CBS 125763.</title>
        <authorList>
            <person name="Weiss V.A."/>
            <person name="Vicente V.A."/>
            <person name="Raittz R.T."/>
            <person name="Moreno L.F."/>
            <person name="De Souza E.M."/>
            <person name="Pedrosa F.O."/>
            <person name="Steffens M.B."/>
            <person name="Faoro H."/>
            <person name="Tadra-Sfeir M.Z."/>
            <person name="Najafzadeh M.J."/>
            <person name="Felipe M.S."/>
            <person name="Teixeira M."/>
            <person name="Sun J."/>
            <person name="Xi L."/>
            <person name="Gomes R."/>
            <person name="De Azevedo C.M."/>
            <person name="Salgado C.G."/>
            <person name="Da Silva M.B."/>
            <person name="Nascimento M.F."/>
            <person name="Queiroz-Telles F."/>
            <person name="Attili D.S."/>
            <person name="Gorbushina A."/>
        </authorList>
    </citation>
    <scope>NUCLEOTIDE SEQUENCE [LARGE SCALE GENOMIC DNA]</scope>
    <source>
        <strain evidence="1 2">CBS 125763</strain>
    </source>
</reference>
<dbReference type="EMBL" id="LVYI01000003">
    <property type="protein sequence ID" value="OAP61902.1"/>
    <property type="molecule type" value="Genomic_DNA"/>
</dbReference>
<dbReference type="OrthoDB" id="10309188at2759"/>
<keyword evidence="2" id="KW-1185">Reference proteome</keyword>
<proteinExistence type="predicted"/>
<protein>
    <submittedName>
        <fullName evidence="1">Uncharacterized protein</fullName>
    </submittedName>
</protein>
<evidence type="ECO:0000313" key="1">
    <source>
        <dbReference type="EMBL" id="OAP61902.1"/>
    </source>
</evidence>
<dbReference type="RefSeq" id="XP_018695269.1">
    <property type="nucleotide sequence ID" value="XM_018835619.1"/>
</dbReference>
<sequence>MHKLLCIDSPKGFPASNDASWTYTSRRKPLPFKEATLMVKVRMKPANYDIQFNNCQRFVRTLVRRIPVREEKSIIGIWVTILRVYRMFPVSFFATAYEYSKGSIEDLLPQNGKAQLSQAAFFLLTAGRLFGFLIMVREPKGWDVVEERWNYIWLLQTLGIENPELREVYLRGAFDGPSGMRNFVHFFSRERMFLRTA</sequence>
<dbReference type="AlphaFoldDB" id="A0A178ZQI0"/>
<dbReference type="Proteomes" id="UP000078343">
    <property type="component" value="Unassembled WGS sequence"/>
</dbReference>